<protein>
    <submittedName>
        <fullName evidence="1">Fimbrial protein</fullName>
    </submittedName>
</protein>
<proteinExistence type="predicted"/>
<feature type="non-terminal residue" evidence="1">
    <location>
        <position position="1"/>
    </location>
</feature>
<comment type="caution">
    <text evidence="1">The sequence shown here is derived from an EMBL/GenBank/DDBJ whole genome shotgun (WGS) entry which is preliminary data.</text>
</comment>
<name>A0A5U4VQK4_SALER</name>
<dbReference type="AlphaFoldDB" id="A0A5U4VQK4"/>
<evidence type="ECO:0000313" key="1">
    <source>
        <dbReference type="EMBL" id="EBQ2066456.1"/>
    </source>
</evidence>
<accession>A0A5U4VQK4</accession>
<gene>
    <name evidence="1" type="ORF">A0O94_21255</name>
</gene>
<dbReference type="EMBL" id="AAGOFW010000170">
    <property type="protein sequence ID" value="EBQ2066456.1"/>
    <property type="molecule type" value="Genomic_DNA"/>
</dbReference>
<sequence>SVDYIATGTATAGNVTATATFSMVYS</sequence>
<organism evidence="1">
    <name type="scientific">Salmonella enterica</name>
    <name type="common">Salmonella choleraesuis</name>
    <dbReference type="NCBI Taxonomy" id="28901"/>
    <lineage>
        <taxon>Bacteria</taxon>
        <taxon>Pseudomonadati</taxon>
        <taxon>Pseudomonadota</taxon>
        <taxon>Gammaproteobacteria</taxon>
        <taxon>Enterobacterales</taxon>
        <taxon>Enterobacteriaceae</taxon>
        <taxon>Salmonella</taxon>
    </lineage>
</organism>
<reference evidence="1" key="1">
    <citation type="submission" date="2018-07" db="EMBL/GenBank/DDBJ databases">
        <authorList>
            <consortium name="GenomeTrakr network: Whole genome sequencing for foodborne pathogen traceback"/>
        </authorList>
    </citation>
    <scope>NUCLEOTIDE SEQUENCE</scope>
    <source>
        <strain evidence="1">CFSAN047619</strain>
    </source>
</reference>